<feature type="chain" id="PRO_5032785705" evidence="3">
    <location>
        <begin position="21"/>
        <end position="226"/>
    </location>
</feature>
<evidence type="ECO:0000256" key="1">
    <source>
        <dbReference type="ARBA" id="ARBA00009477"/>
    </source>
</evidence>
<dbReference type="GO" id="GO:0015562">
    <property type="term" value="F:efflux transmembrane transporter activity"/>
    <property type="evidence" value="ECO:0007669"/>
    <property type="project" value="TreeGrafter"/>
</dbReference>
<feature type="signal peptide" evidence="3">
    <location>
        <begin position="1"/>
        <end position="20"/>
    </location>
</feature>
<evidence type="ECO:0000259" key="4">
    <source>
        <dbReference type="Pfam" id="PF25917"/>
    </source>
</evidence>
<dbReference type="AlphaFoldDB" id="A0A845I776"/>
<evidence type="ECO:0000256" key="3">
    <source>
        <dbReference type="SAM" id="SignalP"/>
    </source>
</evidence>
<proteinExistence type="inferred from homology"/>
<feature type="domain" description="Multidrug resistance protein MdtA-like barrel-sandwich hybrid" evidence="4">
    <location>
        <begin position="62"/>
        <end position="196"/>
    </location>
</feature>
<organism evidence="5 6">
    <name type="scientific">Duganella fentianensis</name>
    <dbReference type="NCBI Taxonomy" id="2692177"/>
    <lineage>
        <taxon>Bacteria</taxon>
        <taxon>Pseudomonadati</taxon>
        <taxon>Pseudomonadota</taxon>
        <taxon>Betaproteobacteria</taxon>
        <taxon>Burkholderiales</taxon>
        <taxon>Oxalobacteraceae</taxon>
        <taxon>Telluria group</taxon>
        <taxon>Duganella</taxon>
    </lineage>
</organism>
<comment type="similarity">
    <text evidence="1">Belongs to the membrane fusion protein (MFP) (TC 8.A.1) family.</text>
</comment>
<dbReference type="InterPro" id="IPR006143">
    <property type="entry name" value="RND_pump_MFP"/>
</dbReference>
<name>A0A845I776_9BURK</name>
<comment type="caution">
    <text evidence="5">The sequence shown here is derived from an EMBL/GenBank/DDBJ whole genome shotgun (WGS) entry which is preliminary data.</text>
</comment>
<accession>A0A845I776</accession>
<dbReference type="Pfam" id="PF25917">
    <property type="entry name" value="BSH_RND"/>
    <property type="match status" value="1"/>
</dbReference>
<dbReference type="SUPFAM" id="SSF111369">
    <property type="entry name" value="HlyD-like secretion proteins"/>
    <property type="match status" value="1"/>
</dbReference>
<keyword evidence="3" id="KW-0732">Signal</keyword>
<gene>
    <name evidence="5" type="ORF">GTP23_22175</name>
</gene>
<dbReference type="PANTHER" id="PTHR30469:SF18">
    <property type="entry name" value="RESISTANCE-NODULATION-CELL DIVISION (RND) EFFLUX MEMBRANE FUSION PROTEIN-RELATED"/>
    <property type="match status" value="1"/>
</dbReference>
<sequence>MFWRSSKTVISALLPLALVACGDKSGAAPRTQIPVVRAAVVQEAGQAARSFTGVVTARVQSDLGFRVAGKVLARLVDAGQPVQRGQVLMRIDPLDYQLAAQAQQQAVTAARARAAQSAADAARYRDLRGSGAIAESAYELAQATADTAQAQLAAAIAQAKVAENASGYTELLANADGIVTETLAEPGQVVSAGQVTVRLAQARSGKRKCHFCDGKCVNPSFQSRES</sequence>
<evidence type="ECO:0000313" key="6">
    <source>
        <dbReference type="Proteomes" id="UP000444316"/>
    </source>
</evidence>
<evidence type="ECO:0000313" key="5">
    <source>
        <dbReference type="EMBL" id="MYN47748.1"/>
    </source>
</evidence>
<dbReference type="EMBL" id="WWCL01000010">
    <property type="protein sequence ID" value="MYN47748.1"/>
    <property type="molecule type" value="Genomic_DNA"/>
</dbReference>
<evidence type="ECO:0000256" key="2">
    <source>
        <dbReference type="SAM" id="Coils"/>
    </source>
</evidence>
<feature type="coiled-coil region" evidence="2">
    <location>
        <begin position="138"/>
        <end position="165"/>
    </location>
</feature>
<protein>
    <submittedName>
        <fullName evidence="5">Efflux RND transporter periplasmic adaptor subunit</fullName>
    </submittedName>
</protein>
<dbReference type="NCBIfam" id="TIGR01730">
    <property type="entry name" value="RND_mfp"/>
    <property type="match status" value="1"/>
</dbReference>
<keyword evidence="6" id="KW-1185">Reference proteome</keyword>
<dbReference type="InterPro" id="IPR058625">
    <property type="entry name" value="MdtA-like_BSH"/>
</dbReference>
<dbReference type="Proteomes" id="UP000444316">
    <property type="component" value="Unassembled WGS sequence"/>
</dbReference>
<dbReference type="Gene3D" id="2.40.50.100">
    <property type="match status" value="1"/>
</dbReference>
<reference evidence="5" key="1">
    <citation type="submission" date="2019-12" db="EMBL/GenBank/DDBJ databases">
        <title>Novel species isolated from a subtropical stream in China.</title>
        <authorList>
            <person name="Lu H."/>
        </authorList>
    </citation>
    <scope>NUCLEOTIDE SEQUENCE [LARGE SCALE GENOMIC DNA]</scope>
    <source>
        <strain evidence="5">FT93W</strain>
    </source>
</reference>
<dbReference type="PANTHER" id="PTHR30469">
    <property type="entry name" value="MULTIDRUG RESISTANCE PROTEIN MDTA"/>
    <property type="match status" value="1"/>
</dbReference>
<dbReference type="Gene3D" id="1.10.287.470">
    <property type="entry name" value="Helix hairpin bin"/>
    <property type="match status" value="1"/>
</dbReference>
<dbReference type="GO" id="GO:1990281">
    <property type="term" value="C:efflux pump complex"/>
    <property type="evidence" value="ECO:0007669"/>
    <property type="project" value="TreeGrafter"/>
</dbReference>
<dbReference type="PROSITE" id="PS51257">
    <property type="entry name" value="PROKAR_LIPOPROTEIN"/>
    <property type="match status" value="1"/>
</dbReference>
<keyword evidence="2" id="KW-0175">Coiled coil</keyword>